<dbReference type="PIRSF" id="PIRSF001100">
    <property type="entry name" value="Beta_cellobiohydrolase"/>
    <property type="match status" value="1"/>
</dbReference>
<feature type="binding site" evidence="9">
    <location>
        <position position="226"/>
    </location>
    <ligand>
        <name>substrate</name>
    </ligand>
</feature>
<keyword evidence="6 11" id="KW-0326">Glycosidase</keyword>
<proteinExistence type="inferred from homology"/>
<keyword evidence="2 11" id="KW-0378">Hydrolase</keyword>
<keyword evidence="1 11" id="KW-0732">Signal</keyword>
<evidence type="ECO:0000256" key="12">
    <source>
        <dbReference type="SAM" id="MobiDB-lite"/>
    </source>
</evidence>
<feature type="binding site" evidence="9">
    <location>
        <position position="381"/>
    </location>
    <ligand>
        <name>substrate</name>
    </ligand>
</feature>
<feature type="active site" description="Proton donor" evidence="8">
    <location>
        <position position="166"/>
    </location>
</feature>
<evidence type="ECO:0000256" key="2">
    <source>
        <dbReference type="ARBA" id="ARBA00022801"/>
    </source>
</evidence>
<keyword evidence="7 11" id="KW-0624">Polysaccharide degradation</keyword>
<dbReference type="SUPFAM" id="SSF51989">
    <property type="entry name" value="Glycosyl hydrolases family 6, cellulases"/>
    <property type="match status" value="1"/>
</dbReference>
<feature type="binding site" evidence="9">
    <location>
        <position position="349"/>
    </location>
    <ligand>
        <name>substrate</name>
    </ligand>
</feature>
<evidence type="ECO:0000313" key="14">
    <source>
        <dbReference type="Proteomes" id="UP000292564"/>
    </source>
</evidence>
<feature type="binding site" evidence="9">
    <location>
        <position position="377"/>
    </location>
    <ligand>
        <name>substrate</name>
    </ligand>
</feature>
<dbReference type="GO" id="GO:0004553">
    <property type="term" value="F:hydrolase activity, hydrolyzing O-glycosyl compounds"/>
    <property type="evidence" value="ECO:0007669"/>
    <property type="project" value="InterPro"/>
</dbReference>
<dbReference type="AlphaFoldDB" id="A0A4Q7ZSQ1"/>
<dbReference type="InterPro" id="IPR016288">
    <property type="entry name" value="Beta_cellobiohydrolase"/>
</dbReference>
<dbReference type="Proteomes" id="UP000292564">
    <property type="component" value="Unassembled WGS sequence"/>
</dbReference>
<protein>
    <recommendedName>
        <fullName evidence="11">Glucanase</fullName>
        <ecNumber evidence="11">3.2.1.-</ecNumber>
    </recommendedName>
</protein>
<reference evidence="13 14" key="1">
    <citation type="submission" date="2019-02" db="EMBL/GenBank/DDBJ databases">
        <title>Sequencing the genomes of 1000 actinobacteria strains.</title>
        <authorList>
            <person name="Klenk H.-P."/>
        </authorList>
    </citation>
    <scope>NUCLEOTIDE SEQUENCE [LARGE SCALE GENOMIC DNA]</scope>
    <source>
        <strain evidence="13 14">DSM 45162</strain>
    </source>
</reference>
<organism evidence="13 14">
    <name type="scientific">Krasilnikovia cinnamomea</name>
    <dbReference type="NCBI Taxonomy" id="349313"/>
    <lineage>
        <taxon>Bacteria</taxon>
        <taxon>Bacillati</taxon>
        <taxon>Actinomycetota</taxon>
        <taxon>Actinomycetes</taxon>
        <taxon>Micromonosporales</taxon>
        <taxon>Micromonosporaceae</taxon>
        <taxon>Krasilnikovia</taxon>
    </lineage>
</organism>
<evidence type="ECO:0000256" key="3">
    <source>
        <dbReference type="ARBA" id="ARBA00023001"/>
    </source>
</evidence>
<evidence type="ECO:0000256" key="1">
    <source>
        <dbReference type="ARBA" id="ARBA00022729"/>
    </source>
</evidence>
<feature type="active site" evidence="10">
    <location>
        <position position="128"/>
    </location>
</feature>
<dbReference type="PRINTS" id="PR00733">
    <property type="entry name" value="GLHYDRLASE6"/>
</dbReference>
<feature type="signal peptide" evidence="11">
    <location>
        <begin position="1"/>
        <end position="34"/>
    </location>
</feature>
<evidence type="ECO:0000256" key="8">
    <source>
        <dbReference type="PIRSR" id="PIRSR001100-1"/>
    </source>
</evidence>
<dbReference type="EMBL" id="SHKY01000001">
    <property type="protein sequence ID" value="RZU54227.1"/>
    <property type="molecule type" value="Genomic_DNA"/>
</dbReference>
<dbReference type="RefSeq" id="WP_242625168.1">
    <property type="nucleotide sequence ID" value="NZ_SHKY01000001.1"/>
</dbReference>
<keyword evidence="5 11" id="KW-0119">Carbohydrate metabolism</keyword>
<evidence type="ECO:0000256" key="6">
    <source>
        <dbReference type="ARBA" id="ARBA00023295"/>
    </source>
</evidence>
<comment type="caution">
    <text evidence="13">The sequence shown here is derived from an EMBL/GenBank/DDBJ whole genome shotgun (WGS) entry which is preliminary data.</text>
</comment>
<dbReference type="InterPro" id="IPR036434">
    <property type="entry name" value="Beta_cellobiohydrolase_sf"/>
</dbReference>
<evidence type="ECO:0000256" key="9">
    <source>
        <dbReference type="PIRSR" id="PIRSR001100-2"/>
    </source>
</evidence>
<evidence type="ECO:0000313" key="13">
    <source>
        <dbReference type="EMBL" id="RZU54227.1"/>
    </source>
</evidence>
<dbReference type="EC" id="3.2.1.-" evidence="11"/>
<sequence>MAPSLTRRGRRVRALAAVAALAAVVPLTVTPAHAATPPAAARANVPDRTRFYVPAPNPGAVEQIHQLVADGRWGLAHKLRTMVTTPQAVWVTRYSGAELTRLVRDHVRKAARTRSVPVFVAYHIPFRDCGAYSSGGARTVAEYQAWIDAFAAGLGNSRAQVMLEPDSLGIIPWYTDINGNPEWCKPAEADPATAQRDRFTMLNYAVDRFTALPRTSVYLDGTNSNWLSTGDAADRLVRAGVLRADGFFLNVSNFEATPRLRKYGTWIAKCIHYGTQAPTLGRYRDCASQYHPADPKDFSTWTRSDQWYDANVGDVPADQLTHFVVDTSRNGQGSWTPPAGNTWPDPMTWCNPPDRGLGARPTTRTGDPLIDAYLWIKVPGESDGQCDRGTGTGTDPARGDQADPAAGAWFPQQAIELVRLADPPLR</sequence>
<feature type="binding site" evidence="9">
    <location>
        <position position="253"/>
    </location>
    <ligand>
        <name>substrate</name>
    </ligand>
</feature>
<evidence type="ECO:0000256" key="5">
    <source>
        <dbReference type="ARBA" id="ARBA00023277"/>
    </source>
</evidence>
<dbReference type="InterPro" id="IPR001524">
    <property type="entry name" value="Glyco_hydro_6_CS"/>
</dbReference>
<dbReference type="PANTHER" id="PTHR34876:SF4">
    <property type="entry name" value="1,4-BETA-D-GLUCAN CELLOBIOHYDROLASE C-RELATED"/>
    <property type="match status" value="1"/>
</dbReference>
<feature type="region of interest" description="Disordered" evidence="12">
    <location>
        <begin position="381"/>
        <end position="407"/>
    </location>
</feature>
<evidence type="ECO:0000256" key="11">
    <source>
        <dbReference type="RuleBase" id="RU361186"/>
    </source>
</evidence>
<dbReference type="Gene3D" id="3.20.20.40">
    <property type="entry name" value="1, 4-beta cellobiohydrolase"/>
    <property type="match status" value="1"/>
</dbReference>
<accession>A0A4Q7ZSQ1</accession>
<keyword evidence="3 11" id="KW-0136">Cellulose degradation</keyword>
<dbReference type="Pfam" id="PF01341">
    <property type="entry name" value="Glyco_hydro_6"/>
    <property type="match status" value="1"/>
</dbReference>
<dbReference type="PANTHER" id="PTHR34876">
    <property type="match status" value="1"/>
</dbReference>
<gene>
    <name evidence="13" type="ORF">EV385_6175</name>
</gene>
<comment type="similarity">
    <text evidence="11">Belongs to the glycosyl hydrolase family 6.</text>
</comment>
<name>A0A4Q7ZSQ1_9ACTN</name>
<dbReference type="GO" id="GO:0030245">
    <property type="term" value="P:cellulose catabolic process"/>
    <property type="evidence" value="ECO:0007669"/>
    <property type="project" value="UniProtKB-KW"/>
</dbReference>
<evidence type="ECO:0000256" key="10">
    <source>
        <dbReference type="PROSITE-ProRule" id="PRU10056"/>
    </source>
</evidence>
<keyword evidence="14" id="KW-1185">Reference proteome</keyword>
<dbReference type="PROSITE" id="PS00655">
    <property type="entry name" value="GLYCOSYL_HYDROL_F6_1"/>
    <property type="match status" value="1"/>
</dbReference>
<evidence type="ECO:0000256" key="7">
    <source>
        <dbReference type="ARBA" id="ARBA00023326"/>
    </source>
</evidence>
<feature type="chain" id="PRO_5021037131" description="Glucanase" evidence="11">
    <location>
        <begin position="35"/>
        <end position="426"/>
    </location>
</feature>
<evidence type="ECO:0000256" key="4">
    <source>
        <dbReference type="ARBA" id="ARBA00023157"/>
    </source>
</evidence>
<feature type="binding site" evidence="9">
    <location>
        <position position="90"/>
    </location>
    <ligand>
        <name>substrate</name>
    </ligand>
</feature>
<keyword evidence="4" id="KW-1015">Disulfide bond</keyword>
<feature type="active site" description="Proton acceptor" evidence="8">
    <location>
        <position position="383"/>
    </location>
</feature>